<feature type="transmembrane region" description="Helical" evidence="9">
    <location>
        <begin position="67"/>
        <end position="85"/>
    </location>
</feature>
<organism evidence="10 11">
    <name type="scientific">Naumannella cuiyingiana</name>
    <dbReference type="NCBI Taxonomy" id="1347891"/>
    <lineage>
        <taxon>Bacteria</taxon>
        <taxon>Bacillati</taxon>
        <taxon>Actinomycetota</taxon>
        <taxon>Actinomycetes</taxon>
        <taxon>Propionibacteriales</taxon>
        <taxon>Propionibacteriaceae</taxon>
        <taxon>Naumannella</taxon>
    </lineage>
</organism>
<evidence type="ECO:0000313" key="11">
    <source>
        <dbReference type="Proteomes" id="UP000527616"/>
    </source>
</evidence>
<feature type="transmembrane region" description="Helical" evidence="9">
    <location>
        <begin position="189"/>
        <end position="209"/>
    </location>
</feature>
<dbReference type="RefSeq" id="WP_179444512.1">
    <property type="nucleotide sequence ID" value="NZ_JACBZS010000001.1"/>
</dbReference>
<evidence type="ECO:0000256" key="1">
    <source>
        <dbReference type="ARBA" id="ARBA00004141"/>
    </source>
</evidence>
<accession>A0A7Z0D7X3</accession>
<feature type="region of interest" description="Disordered" evidence="8">
    <location>
        <begin position="512"/>
        <end position="532"/>
    </location>
</feature>
<dbReference type="NCBIfam" id="NF038066">
    <property type="entry name" value="MptB"/>
    <property type="match status" value="1"/>
</dbReference>
<feature type="transmembrane region" description="Helical" evidence="9">
    <location>
        <begin position="440"/>
        <end position="459"/>
    </location>
</feature>
<protein>
    <recommendedName>
        <fullName evidence="12">Alpha-1,6-mannosyltransferase</fullName>
    </recommendedName>
</protein>
<dbReference type="Proteomes" id="UP000527616">
    <property type="component" value="Unassembled WGS sequence"/>
</dbReference>
<evidence type="ECO:0000256" key="3">
    <source>
        <dbReference type="ARBA" id="ARBA00022679"/>
    </source>
</evidence>
<evidence type="ECO:0000256" key="6">
    <source>
        <dbReference type="ARBA" id="ARBA00023136"/>
    </source>
</evidence>
<dbReference type="AlphaFoldDB" id="A0A7Z0D7X3"/>
<keyword evidence="4 9" id="KW-0812">Transmembrane</keyword>
<evidence type="ECO:0000256" key="5">
    <source>
        <dbReference type="ARBA" id="ARBA00022989"/>
    </source>
</evidence>
<dbReference type="InterPro" id="IPR049829">
    <property type="entry name" value="MptA/B-like"/>
</dbReference>
<feature type="transmembrane region" description="Helical" evidence="9">
    <location>
        <begin position="221"/>
        <end position="254"/>
    </location>
</feature>
<proteinExistence type="inferred from homology"/>
<evidence type="ECO:0000256" key="2">
    <source>
        <dbReference type="ARBA" id="ARBA00022676"/>
    </source>
</evidence>
<dbReference type="Pfam" id="PF26314">
    <property type="entry name" value="MptA_B_family"/>
    <property type="match status" value="1"/>
</dbReference>
<evidence type="ECO:0000256" key="8">
    <source>
        <dbReference type="SAM" id="MobiDB-lite"/>
    </source>
</evidence>
<keyword evidence="6 9" id="KW-0472">Membrane</keyword>
<keyword evidence="5 9" id="KW-1133">Transmembrane helix</keyword>
<evidence type="ECO:0000256" key="4">
    <source>
        <dbReference type="ARBA" id="ARBA00022692"/>
    </source>
</evidence>
<sequence>MTWGELLRRRWAVLRALVADAWAVASVRRGMVASLLLALGAISPAYLPENSPWYDIVPYLNTPPMRALATGLTLFGVIMLADAWFQLRPRIGRPLVDMRVVVALWTLPMLFAPPVFSDDSYAYAAEGWLIHNGVNPYNEGGVSQIPGVWAEQVIPIWRYTPAPYGPVALQINHLVVDLFGFNPYWSSTLGMRLLSMISMVVVAACLPALARRVGADPRLALWFAIANPVVMIHVIGGAHNDAVMLALLALALWMANKGRFLVGCLLVAAATAVKIPAIVGVVPVALLAMPPQPAGRASTLARQWHSALVVAVGTVATVIAFVVISLACGLGWGWVQGLNVPGMVSTIAPTTMLGEIVQNALNELGYYDIARRVVRIFRQVGMIITVFGVLYLYFRHAYRRPIDFLAYALVAITMGGPALHPWYLTWWGTFLPLTHFSRRVVRLSCWGVIIVLAFSFLQYADRNSQGIIGMVGMLAIVWAGWANDRLAFGGPPNGGGAGPSGRLRPEELRPDAFRYEPPSRRPDRRLVTGSTR</sequence>
<comment type="subcellular location">
    <subcellularLocation>
        <location evidence="1">Membrane</location>
        <topology evidence="1">Multi-pass membrane protein</topology>
    </subcellularLocation>
</comment>
<evidence type="ECO:0000256" key="9">
    <source>
        <dbReference type="SAM" id="Phobius"/>
    </source>
</evidence>
<feature type="transmembrane region" description="Helical" evidence="9">
    <location>
        <begin position="30"/>
        <end position="47"/>
    </location>
</feature>
<gene>
    <name evidence="10" type="ORF">GGQ54_001130</name>
</gene>
<evidence type="ECO:0000256" key="7">
    <source>
        <dbReference type="ARBA" id="ARBA00043987"/>
    </source>
</evidence>
<feature type="transmembrane region" description="Helical" evidence="9">
    <location>
        <begin position="376"/>
        <end position="394"/>
    </location>
</feature>
<keyword evidence="3" id="KW-0808">Transferase</keyword>
<feature type="transmembrane region" description="Helical" evidence="9">
    <location>
        <begin position="466"/>
        <end position="483"/>
    </location>
</feature>
<comment type="similarity">
    <text evidence="7">Belongs to the MptA/B family.</text>
</comment>
<dbReference type="GO" id="GO:0016020">
    <property type="term" value="C:membrane"/>
    <property type="evidence" value="ECO:0007669"/>
    <property type="project" value="UniProtKB-SubCell"/>
</dbReference>
<comment type="caution">
    <text evidence="10">The sequence shown here is derived from an EMBL/GenBank/DDBJ whole genome shotgun (WGS) entry which is preliminary data.</text>
</comment>
<keyword evidence="11" id="KW-1185">Reference proteome</keyword>
<reference evidence="10 11" key="1">
    <citation type="submission" date="2020-07" db="EMBL/GenBank/DDBJ databases">
        <title>Sequencing the genomes of 1000 actinobacteria strains.</title>
        <authorList>
            <person name="Klenk H.-P."/>
        </authorList>
    </citation>
    <scope>NUCLEOTIDE SEQUENCE [LARGE SCALE GENOMIC DNA]</scope>
    <source>
        <strain evidence="10 11">DSM 103164</strain>
    </source>
</reference>
<name>A0A7Z0D7X3_9ACTN</name>
<evidence type="ECO:0000313" key="10">
    <source>
        <dbReference type="EMBL" id="NYI70570.1"/>
    </source>
</evidence>
<dbReference type="GO" id="GO:0016757">
    <property type="term" value="F:glycosyltransferase activity"/>
    <property type="evidence" value="ECO:0007669"/>
    <property type="project" value="UniProtKB-KW"/>
</dbReference>
<dbReference type="EMBL" id="JACBZS010000001">
    <property type="protein sequence ID" value="NYI70570.1"/>
    <property type="molecule type" value="Genomic_DNA"/>
</dbReference>
<keyword evidence="2" id="KW-0328">Glycosyltransferase</keyword>
<feature type="transmembrane region" description="Helical" evidence="9">
    <location>
        <begin position="401"/>
        <end position="420"/>
    </location>
</feature>
<feature type="transmembrane region" description="Helical" evidence="9">
    <location>
        <begin position="308"/>
        <end position="335"/>
    </location>
</feature>
<feature type="transmembrane region" description="Helical" evidence="9">
    <location>
        <begin position="97"/>
        <end position="116"/>
    </location>
</feature>
<feature type="transmembrane region" description="Helical" evidence="9">
    <location>
        <begin position="260"/>
        <end position="287"/>
    </location>
</feature>
<evidence type="ECO:0008006" key="12">
    <source>
        <dbReference type="Google" id="ProtNLM"/>
    </source>
</evidence>
<feature type="compositionally biased region" description="Basic and acidic residues" evidence="8">
    <location>
        <begin position="512"/>
        <end position="526"/>
    </location>
</feature>